<organism evidence="1 2">
    <name type="scientific">Mesocestoides corti</name>
    <name type="common">Flatworm</name>
    <dbReference type="NCBI Taxonomy" id="53468"/>
    <lineage>
        <taxon>Eukaryota</taxon>
        <taxon>Metazoa</taxon>
        <taxon>Spiralia</taxon>
        <taxon>Lophotrochozoa</taxon>
        <taxon>Platyhelminthes</taxon>
        <taxon>Cestoda</taxon>
        <taxon>Eucestoda</taxon>
        <taxon>Cyclophyllidea</taxon>
        <taxon>Mesocestoididae</taxon>
        <taxon>Mesocestoides</taxon>
    </lineage>
</organism>
<sequence length="148" mass="15684">MTGSPSSRSLNESCPTPLTSVTTLCRTPSDEFSVGVKMNVQSLRVSFEAAGNDFLACATASEGNAVTNAVGLQKLIAAMGGELRRFRLWCRHTFILAISRKHPTKASSPPSSTPPHHFDLHGLAASLNLGSSQRGLSKACFKVVPKAT</sequence>
<protein>
    <submittedName>
        <fullName evidence="1">Uncharacterized protein</fullName>
    </submittedName>
</protein>
<accession>A0A0R3UJX7</accession>
<dbReference type="Proteomes" id="UP000267029">
    <property type="component" value="Unassembled WGS sequence"/>
</dbReference>
<gene>
    <name evidence="1" type="ORF">MCOS_LOCUS7844</name>
</gene>
<evidence type="ECO:0000313" key="2">
    <source>
        <dbReference type="Proteomes" id="UP000267029"/>
    </source>
</evidence>
<proteinExistence type="predicted"/>
<name>A0A0R3UJX7_MESCO</name>
<evidence type="ECO:0000313" key="1">
    <source>
        <dbReference type="EMBL" id="VDD81841.1"/>
    </source>
</evidence>
<dbReference type="EMBL" id="UXSR01005416">
    <property type="protein sequence ID" value="VDD81841.1"/>
    <property type="molecule type" value="Genomic_DNA"/>
</dbReference>
<keyword evidence="2" id="KW-1185">Reference proteome</keyword>
<reference evidence="1 2" key="1">
    <citation type="submission" date="2018-10" db="EMBL/GenBank/DDBJ databases">
        <authorList>
            <consortium name="Pathogen Informatics"/>
        </authorList>
    </citation>
    <scope>NUCLEOTIDE SEQUENCE [LARGE SCALE GENOMIC DNA]</scope>
</reference>
<dbReference type="AlphaFoldDB" id="A0A0R3UJX7"/>